<dbReference type="RefSeq" id="YP_008059641.1">
    <property type="nucleotide sequence ID" value="NC_021330.1"/>
</dbReference>
<keyword evidence="2" id="KW-1185">Reference proteome</keyword>
<dbReference type="KEGG" id="vg:16193601"/>
<proteinExistence type="predicted"/>
<accession>R4TAI5</accession>
<name>R4TAI5_9CAUD</name>
<dbReference type="OrthoDB" id="31607at10239"/>
<protein>
    <submittedName>
        <fullName evidence="1">Uncharacterized protein</fullName>
    </submittedName>
</protein>
<gene>
    <name evidence="1" type="primary">80</name>
    <name evidence="1" type="ORF">DNAM5_80</name>
</gene>
<dbReference type="EMBL" id="KC292029">
    <property type="protein sequence ID" value="AGM11940.1"/>
    <property type="molecule type" value="Genomic_DNA"/>
</dbReference>
<dbReference type="GeneID" id="16193601"/>
<evidence type="ECO:0000313" key="1">
    <source>
        <dbReference type="EMBL" id="AGM11940.1"/>
    </source>
</evidence>
<dbReference type="Proteomes" id="UP000202086">
    <property type="component" value="Segment"/>
</dbReference>
<sequence>MSDSYEVNGEVVSTYDKSAFDDYRSKWTRDPEVEEVDEDNLMVPQYEKYFPAAGEYPSEVYEATGCLSPDEALDRVSVGDTILVWNGPPTNENAYLVTGKVKRLPGFEMPRPAKDSIWTDEHFQLTYGQVDRNGGLLGEMRSYERIDCVVEVNPEVADE</sequence>
<evidence type="ECO:0000313" key="2">
    <source>
        <dbReference type="Proteomes" id="UP000202086"/>
    </source>
</evidence>
<organism evidence="1 2">
    <name type="scientific">Haloarcula californiae tailed virus 1</name>
    <dbReference type="NCBI Taxonomy" id="1273746"/>
    <lineage>
        <taxon>Viruses</taxon>
        <taxon>Duplodnaviria</taxon>
        <taxon>Heunggongvirae</taxon>
        <taxon>Uroviricota</taxon>
        <taxon>Caudoviricetes</taxon>
        <taxon>Thumleimavirales</taxon>
        <taxon>Druskaviridae</taxon>
        <taxon>Hacavirus</taxon>
        <taxon>Hacavirus italiense</taxon>
        <taxon>Hacavirus HCTV1</taxon>
    </lineage>
</organism>
<reference evidence="1 2" key="1">
    <citation type="submission" date="2012-12" db="EMBL/GenBank/DDBJ databases">
        <authorList>
            <person name="Sencilo A."/>
            <person name="Jacobs-Sera D."/>
            <person name="Russell D.A."/>
            <person name="Ko C."/>
            <person name="Atanasova N."/>
            <person name="Osterlund E."/>
            <person name="Oksanen H.M."/>
            <person name="Bamford D.H."/>
            <person name="Hatfull G.F."/>
            <person name="Roine E."/>
            <person name="Hendrix R.W."/>
        </authorList>
    </citation>
    <scope>NUCLEOTIDE SEQUENCE [LARGE SCALE GENOMIC DNA]</scope>
</reference>